<dbReference type="InterPro" id="IPR050407">
    <property type="entry name" value="Geranylgeranyl_reductase"/>
</dbReference>
<proteinExistence type="predicted"/>
<sequence>MLTGDAAYLIDPFTGEGIGNALYSGRIAAQQAAASLKTNDFSAAAMKAYDDEVYRVLGPELRLSTGCNGWQTKHGCSIFL</sequence>
<protein>
    <recommendedName>
        <fullName evidence="3">FAD-binding domain-containing protein</fullName>
    </recommendedName>
</protein>
<reference evidence="2" key="1">
    <citation type="submission" date="2016-04" db="EMBL/GenBank/DDBJ databases">
        <authorList>
            <person name="Chen L."/>
            <person name="Zhuang W."/>
            <person name="Wang G."/>
        </authorList>
    </citation>
    <scope>NUCLEOTIDE SEQUENCE [LARGE SCALE GENOMIC DNA]</scope>
    <source>
        <strain evidence="2">208</strain>
    </source>
</reference>
<dbReference type="PANTHER" id="PTHR42685">
    <property type="entry name" value="GERANYLGERANYL DIPHOSPHATE REDUCTASE"/>
    <property type="match status" value="1"/>
</dbReference>
<evidence type="ECO:0008006" key="3">
    <source>
        <dbReference type="Google" id="ProtNLM"/>
    </source>
</evidence>
<name>A0A1V9FG61_9BACT</name>
<dbReference type="Gene3D" id="3.50.50.60">
    <property type="entry name" value="FAD/NAD(P)-binding domain"/>
    <property type="match status" value="1"/>
</dbReference>
<dbReference type="RefSeq" id="WP_242674972.1">
    <property type="nucleotide sequence ID" value="NZ_LWBP01000195.1"/>
</dbReference>
<organism evidence="1 2">
    <name type="scientific">Niastella populi</name>
    <dbReference type="NCBI Taxonomy" id="550983"/>
    <lineage>
        <taxon>Bacteria</taxon>
        <taxon>Pseudomonadati</taxon>
        <taxon>Bacteroidota</taxon>
        <taxon>Chitinophagia</taxon>
        <taxon>Chitinophagales</taxon>
        <taxon>Chitinophagaceae</taxon>
        <taxon>Niastella</taxon>
    </lineage>
</organism>
<dbReference type="InterPro" id="IPR036188">
    <property type="entry name" value="FAD/NAD-bd_sf"/>
</dbReference>
<comment type="caution">
    <text evidence="1">The sequence shown here is derived from an EMBL/GenBank/DDBJ whole genome shotgun (WGS) entry which is preliminary data.</text>
</comment>
<gene>
    <name evidence="1" type="ORF">A4R26_25000</name>
</gene>
<dbReference type="STRING" id="550983.A4R26_25000"/>
<dbReference type="EMBL" id="LWBP01000195">
    <property type="protein sequence ID" value="OQP57353.1"/>
    <property type="molecule type" value="Genomic_DNA"/>
</dbReference>
<dbReference type="Proteomes" id="UP000192276">
    <property type="component" value="Unassembled WGS sequence"/>
</dbReference>
<keyword evidence="2" id="KW-1185">Reference proteome</keyword>
<dbReference type="PANTHER" id="PTHR42685:SF22">
    <property type="entry name" value="CONDITIONED MEDIUM FACTOR RECEPTOR 1"/>
    <property type="match status" value="1"/>
</dbReference>
<dbReference type="AlphaFoldDB" id="A0A1V9FG61"/>
<accession>A0A1V9FG61</accession>
<dbReference type="SUPFAM" id="SSF51905">
    <property type="entry name" value="FAD/NAD(P)-binding domain"/>
    <property type="match status" value="1"/>
</dbReference>
<evidence type="ECO:0000313" key="1">
    <source>
        <dbReference type="EMBL" id="OQP57353.1"/>
    </source>
</evidence>
<evidence type="ECO:0000313" key="2">
    <source>
        <dbReference type="Proteomes" id="UP000192276"/>
    </source>
</evidence>